<evidence type="ECO:0000256" key="5">
    <source>
        <dbReference type="SAM" id="Coils"/>
    </source>
</evidence>
<dbReference type="SMART" id="SM00857">
    <property type="entry name" value="Resolvase"/>
    <property type="match status" value="1"/>
</dbReference>
<dbReference type="InterPro" id="IPR036162">
    <property type="entry name" value="Resolvase-like_N_sf"/>
</dbReference>
<dbReference type="InterPro" id="IPR038109">
    <property type="entry name" value="DNA_bind_recomb_sf"/>
</dbReference>
<evidence type="ECO:0000259" key="7">
    <source>
        <dbReference type="PROSITE" id="PS51737"/>
    </source>
</evidence>
<evidence type="ECO:0000259" key="6">
    <source>
        <dbReference type="PROSITE" id="PS51736"/>
    </source>
</evidence>
<dbReference type="PROSITE" id="PS00397">
    <property type="entry name" value="RECOMBINASES_1"/>
    <property type="match status" value="1"/>
</dbReference>
<dbReference type="Pfam" id="PF13408">
    <property type="entry name" value="Zn_ribbon_recom"/>
    <property type="match status" value="1"/>
</dbReference>
<dbReference type="Proteomes" id="UP001549164">
    <property type="component" value="Unassembled WGS sequence"/>
</dbReference>
<name>A0ABV2ICH2_9HYPH</name>
<dbReference type="InterPro" id="IPR006118">
    <property type="entry name" value="Recombinase_CS"/>
</dbReference>
<keyword evidence="9" id="KW-1185">Reference proteome</keyword>
<feature type="active site" description="O-(5'-phospho-DNA)-serine intermediate" evidence="4">
    <location>
        <position position="21"/>
    </location>
</feature>
<evidence type="ECO:0000256" key="3">
    <source>
        <dbReference type="ARBA" id="ARBA00023172"/>
    </source>
</evidence>
<feature type="domain" description="Resolvase/invertase-type recombinase catalytic" evidence="6">
    <location>
        <begin position="13"/>
        <end position="162"/>
    </location>
</feature>
<keyword evidence="1" id="KW-0229">DNA integration</keyword>
<evidence type="ECO:0000256" key="2">
    <source>
        <dbReference type="ARBA" id="ARBA00023125"/>
    </source>
</evidence>
<dbReference type="Gene3D" id="3.90.1750.20">
    <property type="entry name" value="Putative Large Serine Recombinase, Chain B, Domain 2"/>
    <property type="match status" value="1"/>
</dbReference>
<feature type="domain" description="Recombinase" evidence="7">
    <location>
        <begin position="169"/>
        <end position="286"/>
    </location>
</feature>
<dbReference type="InterPro" id="IPR006119">
    <property type="entry name" value="Resolv_N"/>
</dbReference>
<evidence type="ECO:0000256" key="4">
    <source>
        <dbReference type="PROSITE-ProRule" id="PRU10137"/>
    </source>
</evidence>
<dbReference type="PANTHER" id="PTHR30461:SF23">
    <property type="entry name" value="DNA RECOMBINASE-RELATED"/>
    <property type="match status" value="1"/>
</dbReference>
<keyword evidence="3" id="KW-0233">DNA recombination</keyword>
<reference evidence="8 9" key="1">
    <citation type="submission" date="2024-06" db="EMBL/GenBank/DDBJ databases">
        <title>Genomic Encyclopedia of Type Strains, Phase IV (KMG-IV): sequencing the most valuable type-strain genomes for metagenomic binning, comparative biology and taxonomic classification.</title>
        <authorList>
            <person name="Goeker M."/>
        </authorList>
    </citation>
    <scope>NUCLEOTIDE SEQUENCE [LARGE SCALE GENOMIC DNA]</scope>
    <source>
        <strain evidence="8 9">DSM 28102</strain>
    </source>
</reference>
<evidence type="ECO:0000313" key="9">
    <source>
        <dbReference type="Proteomes" id="UP001549164"/>
    </source>
</evidence>
<keyword evidence="2" id="KW-0238">DNA-binding</keyword>
<gene>
    <name evidence="8" type="ORF">ABID12_002053</name>
</gene>
<dbReference type="InterPro" id="IPR011109">
    <property type="entry name" value="DNA_bind_recombinase_dom"/>
</dbReference>
<dbReference type="SUPFAM" id="SSF53041">
    <property type="entry name" value="Resolvase-like"/>
    <property type="match status" value="1"/>
</dbReference>
<dbReference type="PANTHER" id="PTHR30461">
    <property type="entry name" value="DNA-INVERTASE FROM LAMBDOID PROPHAGE"/>
    <property type="match status" value="1"/>
</dbReference>
<dbReference type="EMBL" id="JBEPLY010000006">
    <property type="protein sequence ID" value="MET3600108.1"/>
    <property type="molecule type" value="Genomic_DNA"/>
</dbReference>
<dbReference type="PROSITE" id="PS51736">
    <property type="entry name" value="RECOMBINASES_3"/>
    <property type="match status" value="1"/>
</dbReference>
<sequence>MNQILKNDMHPPTALIYCRVSTTRQRLEGSGLDSQEQRCRAYAQERGYPVEMVFPDDASGGGDFMQRPGMRAMLAYLDAQKGKRYVVIFDDLKRFARDTEFHIKLRREFAARGAHVECLNFKLEDTPEGIFIETVIAAQGQLEREQNRRQVVQKMRSRVESGFWVFRAPVGYKYVSSSQSGGKVLVPDEPLASLIREVLEGYASGRFASQAEVQRYLERDPFFPKDKKDGALRPMTVSRLLRKVVYAGYVEAPKWNIGLHKGQHEGLISFETHQRILDHLDGKKRPAARKDFSEDFPLRGFVLCDDCGEPMTAAWSKGCRNHYAYYRCKTKGCASHGKSVPRAEMEKAFSDVLRTLQPNRQLFQLVTAMMRDAWDMRLAQAKARKDELQSQIGHTEDQMENLLDRIVETTNPTVIAAYEARITKLEREKIVLSERASKMLPPKGRLEEMIELSLKFLSSPWNIYKNGSFIVKQTVLRLAFAEPLKYSRGGSRLNYEKSFPFKMLTDFFGLNDEMVHQIAFERPFSGIDHRKRAAGRICRGQRRHDHHRQAGGVGDGLGGVERLAAADPGNDIGPFRGHALANAFDFLIRAFAVERFHGDFRLVIGFDGIAHQRHHALVDDRKCEIAETGDFRIELADCIGTLDITSGKNGC</sequence>
<dbReference type="InterPro" id="IPR050639">
    <property type="entry name" value="SSR_resolvase"/>
</dbReference>
<dbReference type="PROSITE" id="PS51737">
    <property type="entry name" value="RECOMBINASE_DNA_BIND"/>
    <property type="match status" value="1"/>
</dbReference>
<feature type="coiled-coil region" evidence="5">
    <location>
        <begin position="371"/>
        <end position="435"/>
    </location>
</feature>
<evidence type="ECO:0000313" key="8">
    <source>
        <dbReference type="EMBL" id="MET3600108.1"/>
    </source>
</evidence>
<dbReference type="InterPro" id="IPR025827">
    <property type="entry name" value="Zn_ribbon_recom_dom"/>
</dbReference>
<protein>
    <submittedName>
        <fullName evidence="8">DNA invertase Pin-like site-specific DNA recombinase</fullName>
    </submittedName>
</protein>
<keyword evidence="5" id="KW-0175">Coiled coil</keyword>
<dbReference type="Gene3D" id="3.40.50.1390">
    <property type="entry name" value="Resolvase, N-terminal catalytic domain"/>
    <property type="match status" value="1"/>
</dbReference>
<dbReference type="Pfam" id="PF00239">
    <property type="entry name" value="Resolvase"/>
    <property type="match status" value="1"/>
</dbReference>
<comment type="caution">
    <text evidence="8">The sequence shown here is derived from an EMBL/GenBank/DDBJ whole genome shotgun (WGS) entry which is preliminary data.</text>
</comment>
<proteinExistence type="predicted"/>
<evidence type="ECO:0000256" key="1">
    <source>
        <dbReference type="ARBA" id="ARBA00022908"/>
    </source>
</evidence>
<organism evidence="8 9">
    <name type="scientific">Martelella mangrovi</name>
    <dbReference type="NCBI Taxonomy" id="1397477"/>
    <lineage>
        <taxon>Bacteria</taxon>
        <taxon>Pseudomonadati</taxon>
        <taxon>Pseudomonadota</taxon>
        <taxon>Alphaproteobacteria</taxon>
        <taxon>Hyphomicrobiales</taxon>
        <taxon>Aurantimonadaceae</taxon>
        <taxon>Martelella</taxon>
    </lineage>
</organism>
<accession>A0ABV2ICH2</accession>
<dbReference type="CDD" id="cd00338">
    <property type="entry name" value="Ser_Recombinase"/>
    <property type="match status" value="1"/>
</dbReference>